<evidence type="ECO:0000256" key="1">
    <source>
        <dbReference type="ARBA" id="ARBA00008110"/>
    </source>
</evidence>
<evidence type="ECO:0000313" key="7">
    <source>
        <dbReference type="EMBL" id="EME69454.1"/>
    </source>
</evidence>
<dbReference type="InterPro" id="IPR004606">
    <property type="entry name" value="Mop_domain"/>
</dbReference>
<dbReference type="NCBIfam" id="TIGR00637">
    <property type="entry name" value="ModE_repress"/>
    <property type="match status" value="1"/>
</dbReference>
<dbReference type="Proteomes" id="UP000011744">
    <property type="component" value="Unassembled WGS sequence"/>
</dbReference>
<keyword evidence="8" id="KW-1185">Reference proteome</keyword>
<dbReference type="InterPro" id="IPR000847">
    <property type="entry name" value="LysR_HTH_N"/>
</dbReference>
<evidence type="ECO:0000259" key="6">
    <source>
        <dbReference type="PROSITE" id="PS51866"/>
    </source>
</evidence>
<dbReference type="InterPro" id="IPR005116">
    <property type="entry name" value="Transp-assoc_OB_typ1"/>
</dbReference>
<dbReference type="InterPro" id="IPR003725">
    <property type="entry name" value="ModE-bd_N"/>
</dbReference>
<dbReference type="PANTHER" id="PTHR30432">
    <property type="entry name" value="TRANSCRIPTIONAL REGULATOR MODE"/>
    <property type="match status" value="1"/>
</dbReference>
<dbReference type="NCBIfam" id="TIGR00638">
    <property type="entry name" value="Mop"/>
    <property type="match status" value="2"/>
</dbReference>
<dbReference type="EMBL" id="AONQ01000034">
    <property type="protein sequence ID" value="EME69454.1"/>
    <property type="molecule type" value="Genomic_DNA"/>
</dbReference>
<evidence type="ECO:0000313" key="8">
    <source>
        <dbReference type="Proteomes" id="UP000011744"/>
    </source>
</evidence>
<dbReference type="eggNOG" id="COG3585">
    <property type="taxonomic scope" value="Bacteria"/>
</dbReference>
<dbReference type="InterPro" id="IPR036390">
    <property type="entry name" value="WH_DNA-bd_sf"/>
</dbReference>
<comment type="similarity">
    <text evidence="1 5">Belongs to the ModE family.</text>
</comment>
<protein>
    <submittedName>
        <fullName evidence="7">Molybdenum-pterin binding protein mopA</fullName>
    </submittedName>
</protein>
<dbReference type="SUPFAM" id="SSF50331">
    <property type="entry name" value="MOP-like"/>
    <property type="match status" value="2"/>
</dbReference>
<dbReference type="AlphaFoldDB" id="M3AAC9"/>
<dbReference type="InterPro" id="IPR036388">
    <property type="entry name" value="WH-like_DNA-bd_sf"/>
</dbReference>
<dbReference type="InterPro" id="IPR008995">
    <property type="entry name" value="Mo/tungstate-bd_C_term_dom"/>
</dbReference>
<dbReference type="STRING" id="1244869.H261_13334"/>
<keyword evidence="2 5" id="KW-0813">Transport</keyword>
<comment type="caution">
    <text evidence="7">The sequence shown here is derived from an EMBL/GenBank/DDBJ whole genome shotgun (WGS) entry which is preliminary data.</text>
</comment>
<dbReference type="PANTHER" id="PTHR30432:SF1">
    <property type="entry name" value="DNA-BINDING TRANSCRIPTIONAL DUAL REGULATOR MODE"/>
    <property type="match status" value="1"/>
</dbReference>
<gene>
    <name evidence="7" type="ORF">H261_13334</name>
</gene>
<dbReference type="SUPFAM" id="SSF46785">
    <property type="entry name" value="Winged helix' DNA-binding domain"/>
    <property type="match status" value="1"/>
</dbReference>
<dbReference type="GO" id="GO:0015689">
    <property type="term" value="P:molybdate ion transport"/>
    <property type="evidence" value="ECO:0007669"/>
    <property type="project" value="UniProtKB-UniRule"/>
</dbReference>
<reference evidence="7 8" key="1">
    <citation type="journal article" date="2014" name="Genome Announc.">
        <title>Draft Genome Sequence of Magnetospirillum sp. Strain SO-1, a Freshwater Magnetotactic Bacterium Isolated from the Ol'khovka River, Russia.</title>
        <authorList>
            <person name="Grouzdev D.S."/>
            <person name="Dziuba M.V."/>
            <person name="Sukhacheva M.S."/>
            <person name="Mardanov A.V."/>
            <person name="Beletskiy A.V."/>
            <person name="Kuznetsov B.B."/>
            <person name="Skryabin K.G."/>
        </authorList>
    </citation>
    <scope>NUCLEOTIDE SEQUENCE [LARGE SCALE GENOMIC DNA]</scope>
    <source>
        <strain evidence="7 8">SO-1</strain>
    </source>
</reference>
<keyword evidence="4" id="KW-0677">Repeat</keyword>
<evidence type="ECO:0000256" key="5">
    <source>
        <dbReference type="PIRNR" id="PIRNR005763"/>
    </source>
</evidence>
<evidence type="ECO:0000256" key="3">
    <source>
        <dbReference type="ARBA" id="ARBA00022505"/>
    </source>
</evidence>
<dbReference type="PIRSF" id="PIRSF005763">
    <property type="entry name" value="Txn_reg_ModE"/>
    <property type="match status" value="1"/>
</dbReference>
<sequence length="255" mass="26528">MALRGGGRSPVGRDRIALLEAVDRHGSITKAAQAVGLSYKAAWDALNAVNNLLPRPAVAAQTGGRNGGGAVVTEDGKALIAAFRLLEDRLSRAAALFGDASTPIDPIILLRSLGMKTSARNAFRCTVSEIRRGSVNAEVILRLTDTQTLAATVTEESLRDLGITVGQPVTALAKASFVMLATGTTPPPVSARNRIPGTVARREDGPVSSEITLDIGGGKVLTAMVTRDGADELGLQPGTFAWALFKASHVILAVE</sequence>
<dbReference type="Gene3D" id="2.40.50.100">
    <property type="match status" value="2"/>
</dbReference>
<proteinExistence type="inferred from homology"/>
<accession>M3AAC9</accession>
<dbReference type="eggNOG" id="COG2005">
    <property type="taxonomic scope" value="Bacteria"/>
</dbReference>
<dbReference type="PROSITE" id="PS51866">
    <property type="entry name" value="MOP"/>
    <property type="match status" value="2"/>
</dbReference>
<dbReference type="PATRIC" id="fig|1244869.3.peg.2689"/>
<dbReference type="Gene3D" id="1.10.10.10">
    <property type="entry name" value="Winged helix-like DNA-binding domain superfamily/Winged helix DNA-binding domain"/>
    <property type="match status" value="1"/>
</dbReference>
<name>M3AAC9_9PROT</name>
<keyword evidence="3 5" id="KW-0500">Molybdenum</keyword>
<evidence type="ECO:0000256" key="2">
    <source>
        <dbReference type="ARBA" id="ARBA00022448"/>
    </source>
</evidence>
<feature type="domain" description="Mop" evidence="6">
    <location>
        <begin position="116"/>
        <end position="182"/>
    </location>
</feature>
<organism evidence="7 8">
    <name type="scientific">Paramagnetospirillum caucaseum</name>
    <dbReference type="NCBI Taxonomy" id="1244869"/>
    <lineage>
        <taxon>Bacteria</taxon>
        <taxon>Pseudomonadati</taxon>
        <taxon>Pseudomonadota</taxon>
        <taxon>Alphaproteobacteria</taxon>
        <taxon>Rhodospirillales</taxon>
        <taxon>Magnetospirillaceae</taxon>
        <taxon>Paramagnetospirillum</taxon>
    </lineage>
</organism>
<dbReference type="InterPro" id="IPR051815">
    <property type="entry name" value="Molybdate_resp_trans_reg"/>
</dbReference>
<dbReference type="GO" id="GO:0030151">
    <property type="term" value="F:molybdenum ion binding"/>
    <property type="evidence" value="ECO:0007669"/>
    <property type="project" value="UniProtKB-UniRule"/>
</dbReference>
<dbReference type="Pfam" id="PF00126">
    <property type="entry name" value="HTH_1"/>
    <property type="match status" value="1"/>
</dbReference>
<dbReference type="Pfam" id="PF03459">
    <property type="entry name" value="TOBE"/>
    <property type="match status" value="2"/>
</dbReference>
<dbReference type="InterPro" id="IPR016462">
    <property type="entry name" value="ModE"/>
</dbReference>
<dbReference type="GO" id="GO:0003700">
    <property type="term" value="F:DNA-binding transcription factor activity"/>
    <property type="evidence" value="ECO:0007669"/>
    <property type="project" value="InterPro"/>
</dbReference>
<evidence type="ECO:0000256" key="4">
    <source>
        <dbReference type="ARBA" id="ARBA00022737"/>
    </source>
</evidence>
<feature type="domain" description="Mop" evidence="6">
    <location>
        <begin position="188"/>
        <end position="254"/>
    </location>
</feature>